<keyword evidence="3" id="KW-1185">Reference proteome</keyword>
<feature type="region of interest" description="Disordered" evidence="1">
    <location>
        <begin position="18"/>
        <end position="81"/>
    </location>
</feature>
<protein>
    <submittedName>
        <fullName evidence="2">Uncharacterized protein</fullName>
    </submittedName>
</protein>
<name>A0AAN7N3K7_MYCAM</name>
<accession>A0AAN7N3K7</accession>
<organism evidence="2 3">
    <name type="scientific">Mycteria americana</name>
    <name type="common">Wood stork</name>
    <dbReference type="NCBI Taxonomy" id="33587"/>
    <lineage>
        <taxon>Eukaryota</taxon>
        <taxon>Metazoa</taxon>
        <taxon>Chordata</taxon>
        <taxon>Craniata</taxon>
        <taxon>Vertebrata</taxon>
        <taxon>Euteleostomi</taxon>
        <taxon>Archelosauria</taxon>
        <taxon>Archosauria</taxon>
        <taxon>Dinosauria</taxon>
        <taxon>Saurischia</taxon>
        <taxon>Theropoda</taxon>
        <taxon>Coelurosauria</taxon>
        <taxon>Aves</taxon>
        <taxon>Neognathae</taxon>
        <taxon>Neoaves</taxon>
        <taxon>Aequornithes</taxon>
        <taxon>Ciconiiformes</taxon>
        <taxon>Ciconiidae</taxon>
        <taxon>Mycteria</taxon>
    </lineage>
</organism>
<proteinExistence type="predicted"/>
<feature type="compositionally biased region" description="Polar residues" evidence="1">
    <location>
        <begin position="18"/>
        <end position="27"/>
    </location>
</feature>
<dbReference type="AlphaFoldDB" id="A0AAN7N3K7"/>
<evidence type="ECO:0000313" key="3">
    <source>
        <dbReference type="Proteomes" id="UP001333110"/>
    </source>
</evidence>
<gene>
    <name evidence="2" type="ORF">QYF61_025977</name>
</gene>
<feature type="compositionally biased region" description="Polar residues" evidence="1">
    <location>
        <begin position="58"/>
        <end position="71"/>
    </location>
</feature>
<evidence type="ECO:0000313" key="2">
    <source>
        <dbReference type="EMBL" id="KAK4819162.1"/>
    </source>
</evidence>
<dbReference type="EMBL" id="JAUNZN010000007">
    <property type="protein sequence ID" value="KAK4819162.1"/>
    <property type="molecule type" value="Genomic_DNA"/>
</dbReference>
<reference evidence="2 3" key="1">
    <citation type="journal article" date="2023" name="J. Hered.">
        <title>Chromosome-level genome of the wood stork (Mycteria americana) provides insight into avian chromosome evolution.</title>
        <authorList>
            <person name="Flamio R. Jr."/>
            <person name="Ramstad K.M."/>
        </authorList>
    </citation>
    <scope>NUCLEOTIDE SEQUENCE [LARGE SCALE GENOMIC DNA]</scope>
    <source>
        <strain evidence="2">JAX WOST 10</strain>
    </source>
</reference>
<sequence length="136" mass="14950">MQSATVFCVAATRLSSQVTPQAQQPSRDTALRLARPPGSWQAACGEAGTASRAARPETSPSKARLNSQSAKQFAHATERRKEAGSMGWGQLCEVQQAQCWVLHLGHRNPMQRYRLGEEWLESCQAEKDLGLLVDSR</sequence>
<comment type="caution">
    <text evidence="2">The sequence shown here is derived from an EMBL/GenBank/DDBJ whole genome shotgun (WGS) entry which is preliminary data.</text>
</comment>
<evidence type="ECO:0000256" key="1">
    <source>
        <dbReference type="SAM" id="MobiDB-lite"/>
    </source>
</evidence>
<dbReference type="Proteomes" id="UP001333110">
    <property type="component" value="Unassembled WGS sequence"/>
</dbReference>